<dbReference type="Gene3D" id="1.10.8.60">
    <property type="match status" value="1"/>
</dbReference>
<evidence type="ECO:0000256" key="3">
    <source>
        <dbReference type="ARBA" id="ARBA00022741"/>
    </source>
</evidence>
<dbReference type="SUPFAM" id="SSF52540">
    <property type="entry name" value="P-loop containing nucleoside triphosphate hydrolases"/>
    <property type="match status" value="1"/>
</dbReference>
<organism evidence="11">
    <name type="scientific">Proteinivorax tanatarense</name>
    <dbReference type="NCBI Taxonomy" id="1260629"/>
    <lineage>
        <taxon>Bacteria</taxon>
        <taxon>Bacillati</taxon>
        <taxon>Bacillota</taxon>
        <taxon>Clostridia</taxon>
        <taxon>Eubacteriales</taxon>
        <taxon>Proteinivoracaceae</taxon>
        <taxon>Proteinivorax</taxon>
    </lineage>
</organism>
<dbReference type="FunFam" id="3.40.50.2300:FF:000018">
    <property type="entry name" value="DNA-binding transcriptional regulator NtrC"/>
    <property type="match status" value="1"/>
</dbReference>
<dbReference type="InterPro" id="IPR001789">
    <property type="entry name" value="Sig_transdc_resp-reg_receiver"/>
</dbReference>
<dbReference type="PROSITE" id="PS00676">
    <property type="entry name" value="SIGMA54_INTERACT_2"/>
    <property type="match status" value="1"/>
</dbReference>
<dbReference type="EMBL" id="CP158367">
    <property type="protein sequence ID" value="XBX75793.1"/>
    <property type="molecule type" value="Genomic_DNA"/>
</dbReference>
<dbReference type="InterPro" id="IPR058031">
    <property type="entry name" value="AAA_lid_NorR"/>
</dbReference>
<evidence type="ECO:0000256" key="8">
    <source>
        <dbReference type="PROSITE-ProRule" id="PRU00169"/>
    </source>
</evidence>
<sequence length="450" mass="50950">MIKKVLIADDEKNMRWAINKTLKKVGYQVIEASNGEECLKLYNQVSPDLILLDYKMPIVDGMSVLEKIKKTDSQVPVIMITAFGDTKSAIKAMKLGAFDYITKPFDLEKLKTLIKNALNIDDLKEQVNTLKTELKEKSNSEIIGKSPQLQKLLTTIKKVAPTVATVLITGESGTGKEVLANAIHYNSARQDMPFIKVNCGAIPENLIESELFGHEKGAFTGATTRKKGKFELAHGGTIFLDEIGELPKNLQVKLLRVIQQQEIERVGGEETIEIDTRIIAATNKNLAEQMSKGLFREDLYYRLNVVPIYLPPLRKRKEDIPLLIGHFLEKMSNELGRGKLEIDEQALQLLLNYRWKGNIRELQNLIERIVIMSDSNLITVKDIPQDLTQDQDQQPRRWQLPSEGISLEKLEKDLIQQALSKASNNKTQAAKLLNISRQALLYRIEKHKLT</sequence>
<dbReference type="SUPFAM" id="SSF52172">
    <property type="entry name" value="CheY-like"/>
    <property type="match status" value="1"/>
</dbReference>
<dbReference type="InterPro" id="IPR025943">
    <property type="entry name" value="Sigma_54_int_dom_ATP-bd_2"/>
</dbReference>
<dbReference type="RefSeq" id="WP_350344530.1">
    <property type="nucleotide sequence ID" value="NZ_CP158367.1"/>
</dbReference>
<dbReference type="SMART" id="SM00382">
    <property type="entry name" value="AAA"/>
    <property type="match status" value="1"/>
</dbReference>
<evidence type="ECO:0000259" key="10">
    <source>
        <dbReference type="PROSITE" id="PS50110"/>
    </source>
</evidence>
<evidence type="ECO:0000313" key="11">
    <source>
        <dbReference type="EMBL" id="XBX75793.1"/>
    </source>
</evidence>
<dbReference type="GO" id="GO:0005524">
    <property type="term" value="F:ATP binding"/>
    <property type="evidence" value="ECO:0007669"/>
    <property type="project" value="UniProtKB-KW"/>
</dbReference>
<evidence type="ECO:0000256" key="7">
    <source>
        <dbReference type="ARBA" id="ARBA00024867"/>
    </source>
</evidence>
<name>A0AAU7VPP5_9FIRM</name>
<dbReference type="PROSITE" id="PS50110">
    <property type="entry name" value="RESPONSE_REGULATORY"/>
    <property type="match status" value="1"/>
</dbReference>
<keyword evidence="3" id="KW-0547">Nucleotide-binding</keyword>
<dbReference type="Gene3D" id="1.10.10.60">
    <property type="entry name" value="Homeodomain-like"/>
    <property type="match status" value="1"/>
</dbReference>
<evidence type="ECO:0000256" key="6">
    <source>
        <dbReference type="ARBA" id="ARBA00023163"/>
    </source>
</evidence>
<dbReference type="PRINTS" id="PR01590">
    <property type="entry name" value="HTHFIS"/>
</dbReference>
<dbReference type="GO" id="GO:0006355">
    <property type="term" value="P:regulation of DNA-templated transcription"/>
    <property type="evidence" value="ECO:0007669"/>
    <property type="project" value="InterPro"/>
</dbReference>
<dbReference type="FunFam" id="3.40.50.300:FF:000006">
    <property type="entry name" value="DNA-binding transcriptional regulator NtrC"/>
    <property type="match status" value="1"/>
</dbReference>
<evidence type="ECO:0000259" key="9">
    <source>
        <dbReference type="PROSITE" id="PS50045"/>
    </source>
</evidence>
<feature type="modified residue" description="4-aspartylphosphate" evidence="8">
    <location>
        <position position="53"/>
    </location>
</feature>
<reference evidence="11" key="2">
    <citation type="submission" date="2024-06" db="EMBL/GenBank/DDBJ databases">
        <authorList>
            <person name="Petrova K.O."/>
            <person name="Toshchakov S.V."/>
            <person name="Boltjanskaja Y.V."/>
            <person name="Kevbrin V."/>
        </authorList>
    </citation>
    <scope>NUCLEOTIDE SEQUENCE</scope>
    <source>
        <strain evidence="11">Z-910T</strain>
    </source>
</reference>
<keyword evidence="5" id="KW-0805">Transcription regulation</keyword>
<proteinExistence type="predicted"/>
<feature type="domain" description="Sigma-54 factor interaction" evidence="9">
    <location>
        <begin position="142"/>
        <end position="371"/>
    </location>
</feature>
<comment type="function">
    <text evidence="7">May play the central regulatory role in sporulation. It may be an element of the effector pathway responsible for the activation of sporulation genes in response to nutritional stress. Spo0A may act in concert with spo0H (a sigma factor) to control the expression of some genes that are critical to the sporulation process.</text>
</comment>
<protein>
    <recommendedName>
        <fullName evidence="1">Stage 0 sporulation protein A homolog</fullName>
    </recommendedName>
</protein>
<evidence type="ECO:0000256" key="4">
    <source>
        <dbReference type="ARBA" id="ARBA00022840"/>
    </source>
</evidence>
<dbReference type="PROSITE" id="PS00675">
    <property type="entry name" value="SIGMA54_INTERACT_1"/>
    <property type="match status" value="1"/>
</dbReference>
<dbReference type="Pfam" id="PF25601">
    <property type="entry name" value="AAA_lid_14"/>
    <property type="match status" value="1"/>
</dbReference>
<dbReference type="InterPro" id="IPR009057">
    <property type="entry name" value="Homeodomain-like_sf"/>
</dbReference>
<dbReference type="Gene3D" id="3.40.50.300">
    <property type="entry name" value="P-loop containing nucleotide triphosphate hydrolases"/>
    <property type="match status" value="1"/>
</dbReference>
<dbReference type="Pfam" id="PF02954">
    <property type="entry name" value="HTH_8"/>
    <property type="match status" value="1"/>
</dbReference>
<evidence type="ECO:0000256" key="2">
    <source>
        <dbReference type="ARBA" id="ARBA00022553"/>
    </source>
</evidence>
<dbReference type="PANTHER" id="PTHR32071">
    <property type="entry name" value="TRANSCRIPTIONAL REGULATORY PROTEIN"/>
    <property type="match status" value="1"/>
</dbReference>
<reference evidence="11" key="1">
    <citation type="journal article" date="2013" name="Extremophiles">
        <title>Proteinivorax tanatarense gen. nov., sp. nov., an anaerobic, haloalkaliphilic, proteolytic bacterium isolated from a decaying algal bloom, and proposal of Proteinivoraceae fam. nov.</title>
        <authorList>
            <person name="Kevbrin V."/>
            <person name="Boltyanskaya Y."/>
            <person name="Zhilina T."/>
            <person name="Kolganova T."/>
            <person name="Lavrentjeva E."/>
            <person name="Kuznetsov B."/>
        </authorList>
    </citation>
    <scope>NUCLEOTIDE SEQUENCE</scope>
    <source>
        <strain evidence="11">Z-910T</strain>
    </source>
</reference>
<dbReference type="InterPro" id="IPR003593">
    <property type="entry name" value="AAA+_ATPase"/>
</dbReference>
<dbReference type="InterPro" id="IPR002197">
    <property type="entry name" value="HTH_Fis"/>
</dbReference>
<keyword evidence="2 8" id="KW-0597">Phosphoprotein</keyword>
<evidence type="ECO:0000256" key="5">
    <source>
        <dbReference type="ARBA" id="ARBA00023015"/>
    </source>
</evidence>
<dbReference type="SMART" id="SM00448">
    <property type="entry name" value="REC"/>
    <property type="match status" value="1"/>
</dbReference>
<dbReference type="SUPFAM" id="SSF46689">
    <property type="entry name" value="Homeodomain-like"/>
    <property type="match status" value="1"/>
</dbReference>
<dbReference type="GO" id="GO:0000160">
    <property type="term" value="P:phosphorelay signal transduction system"/>
    <property type="evidence" value="ECO:0007669"/>
    <property type="project" value="InterPro"/>
</dbReference>
<keyword evidence="6" id="KW-0804">Transcription</keyword>
<dbReference type="InterPro" id="IPR025662">
    <property type="entry name" value="Sigma_54_int_dom_ATP-bd_1"/>
</dbReference>
<keyword evidence="4" id="KW-0067">ATP-binding</keyword>
<dbReference type="InterPro" id="IPR002078">
    <property type="entry name" value="Sigma_54_int"/>
</dbReference>
<dbReference type="CDD" id="cd00009">
    <property type="entry name" value="AAA"/>
    <property type="match status" value="1"/>
</dbReference>
<gene>
    <name evidence="11" type="ORF">PRVXT_000949</name>
</gene>
<dbReference type="Pfam" id="PF00158">
    <property type="entry name" value="Sigma54_activat"/>
    <property type="match status" value="1"/>
</dbReference>
<dbReference type="Gene3D" id="3.40.50.2300">
    <property type="match status" value="1"/>
</dbReference>
<dbReference type="Pfam" id="PF00072">
    <property type="entry name" value="Response_reg"/>
    <property type="match status" value="1"/>
</dbReference>
<feature type="domain" description="Response regulatory" evidence="10">
    <location>
        <begin position="4"/>
        <end position="118"/>
    </location>
</feature>
<dbReference type="InterPro" id="IPR027417">
    <property type="entry name" value="P-loop_NTPase"/>
</dbReference>
<dbReference type="GO" id="GO:0043565">
    <property type="term" value="F:sequence-specific DNA binding"/>
    <property type="evidence" value="ECO:0007669"/>
    <property type="project" value="InterPro"/>
</dbReference>
<dbReference type="PROSITE" id="PS50045">
    <property type="entry name" value="SIGMA54_INTERACT_4"/>
    <property type="match status" value="1"/>
</dbReference>
<dbReference type="InterPro" id="IPR011006">
    <property type="entry name" value="CheY-like_superfamily"/>
</dbReference>
<dbReference type="AlphaFoldDB" id="A0AAU7VPP5"/>
<evidence type="ECO:0000256" key="1">
    <source>
        <dbReference type="ARBA" id="ARBA00018672"/>
    </source>
</evidence>
<accession>A0AAU7VPP5</accession>